<organism evidence="1">
    <name type="scientific">gut metagenome</name>
    <dbReference type="NCBI Taxonomy" id="749906"/>
    <lineage>
        <taxon>unclassified sequences</taxon>
        <taxon>metagenomes</taxon>
        <taxon>organismal metagenomes</taxon>
    </lineage>
</organism>
<name>J9GJZ0_9ZZZZ</name>
<evidence type="ECO:0000313" key="1">
    <source>
        <dbReference type="EMBL" id="EJW99954.1"/>
    </source>
</evidence>
<comment type="caution">
    <text evidence="1">The sequence shown here is derived from an EMBL/GenBank/DDBJ whole genome shotgun (WGS) entry which is preliminary data.</text>
</comment>
<protein>
    <submittedName>
        <fullName evidence="1">Uncharacterized protein</fullName>
    </submittedName>
</protein>
<dbReference type="AlphaFoldDB" id="J9GJZ0"/>
<dbReference type="EMBL" id="AMCI01003588">
    <property type="protein sequence ID" value="EJW99954.1"/>
    <property type="molecule type" value="Genomic_DNA"/>
</dbReference>
<gene>
    <name evidence="1" type="ORF">EVA_11946</name>
</gene>
<accession>J9GJZ0</accession>
<sequence length="45" mass="4980">MKVMVVICGQSAIFELPTSITDSCSDLRSEPLAERCGNSRFYPVK</sequence>
<reference evidence="1" key="1">
    <citation type="journal article" date="2012" name="PLoS ONE">
        <title>Gene sets for utilization of primary and secondary nutrition supplies in the distal gut of endangered iberian lynx.</title>
        <authorList>
            <person name="Alcaide M."/>
            <person name="Messina E."/>
            <person name="Richter M."/>
            <person name="Bargiela R."/>
            <person name="Peplies J."/>
            <person name="Huws S.A."/>
            <person name="Newbold C.J."/>
            <person name="Golyshin P.N."/>
            <person name="Simon M.A."/>
            <person name="Lopez G."/>
            <person name="Yakimov M.M."/>
            <person name="Ferrer M."/>
        </authorList>
    </citation>
    <scope>NUCLEOTIDE SEQUENCE</scope>
</reference>
<proteinExistence type="predicted"/>